<name>A0ABQ3DGE3_9ACTN</name>
<dbReference type="PANTHER" id="PTHR30137:SF6">
    <property type="entry name" value="LUCIFERASE-LIKE MONOOXYGENASE"/>
    <property type="match status" value="1"/>
</dbReference>
<dbReference type="PANTHER" id="PTHR30137">
    <property type="entry name" value="LUCIFERASE-LIKE MONOOXYGENASE"/>
    <property type="match status" value="1"/>
</dbReference>
<dbReference type="CDD" id="cd00347">
    <property type="entry name" value="Flavin_utilizing_monoxygenases"/>
    <property type="match status" value="1"/>
</dbReference>
<comment type="similarity">
    <text evidence="1">To bacterial alkanal monooxygenase alpha and beta chains.</text>
</comment>
<dbReference type="InterPro" id="IPR050766">
    <property type="entry name" value="Bact_Lucif_Oxidored"/>
</dbReference>
<dbReference type="NCBIfam" id="TIGR03558">
    <property type="entry name" value="oxido_grp_1"/>
    <property type="match status" value="1"/>
</dbReference>
<reference evidence="4" key="1">
    <citation type="journal article" date="2019" name="Int. J. Syst. Evol. Microbiol.">
        <title>The Global Catalogue of Microorganisms (GCM) 10K type strain sequencing project: providing services to taxonomists for standard genome sequencing and annotation.</title>
        <authorList>
            <consortium name="The Broad Institute Genomics Platform"/>
            <consortium name="The Broad Institute Genome Sequencing Center for Infectious Disease"/>
            <person name="Wu L."/>
            <person name="Ma J."/>
        </authorList>
    </citation>
    <scope>NUCLEOTIDE SEQUENCE [LARGE SCALE GENOMIC DNA]</scope>
    <source>
        <strain evidence="4">JCM 4733</strain>
    </source>
</reference>
<evidence type="ECO:0000259" key="2">
    <source>
        <dbReference type="Pfam" id="PF00296"/>
    </source>
</evidence>
<dbReference type="Proteomes" id="UP000653644">
    <property type="component" value="Unassembled WGS sequence"/>
</dbReference>
<evidence type="ECO:0000313" key="4">
    <source>
        <dbReference type="Proteomes" id="UP000653644"/>
    </source>
</evidence>
<accession>A0ABQ3DGE3</accession>
<protein>
    <recommendedName>
        <fullName evidence="2">Luciferase-like domain-containing protein</fullName>
    </recommendedName>
</protein>
<dbReference type="EMBL" id="BMVN01000076">
    <property type="protein sequence ID" value="GHA71025.1"/>
    <property type="molecule type" value="Genomic_DNA"/>
</dbReference>
<feature type="domain" description="Luciferase-like" evidence="2">
    <location>
        <begin position="1"/>
        <end position="189"/>
    </location>
</feature>
<dbReference type="InterPro" id="IPR019949">
    <property type="entry name" value="CmoO-like"/>
</dbReference>
<gene>
    <name evidence="3" type="ORF">GCM10010345_87790</name>
</gene>
<comment type="caution">
    <text evidence="3">The sequence shown here is derived from an EMBL/GenBank/DDBJ whole genome shotgun (WGS) entry which is preliminary data.</text>
</comment>
<sequence>MWYAEHHGSIAQIDFPPAVVIAHVASATQAVRVGFGGGLAVNHSPLSLAEQFGALASFHPGRIDLGVGRGPGTFDPVAARALRRGEDPATDEEYQDDVASILQYVADRPEIPEPWLLASSPAGATLAARLGLPLAFAYHIRPEGIAEALRRYRDIFQPSRWCDAPHVMLSVQTICADTEAAAAVLARHIEVHRPPWSPKGRISLCWTCAPRLRTCSRP</sequence>
<evidence type="ECO:0000313" key="3">
    <source>
        <dbReference type="EMBL" id="GHA71025.1"/>
    </source>
</evidence>
<keyword evidence="4" id="KW-1185">Reference proteome</keyword>
<dbReference type="Gene3D" id="3.20.20.30">
    <property type="entry name" value="Luciferase-like domain"/>
    <property type="match status" value="1"/>
</dbReference>
<dbReference type="RefSeq" id="WP_306433539.1">
    <property type="nucleotide sequence ID" value="NZ_BMVN01000076.1"/>
</dbReference>
<organism evidence="3 4">
    <name type="scientific">Streptomyces canarius</name>
    <dbReference type="NCBI Taxonomy" id="285453"/>
    <lineage>
        <taxon>Bacteria</taxon>
        <taxon>Bacillati</taxon>
        <taxon>Actinomycetota</taxon>
        <taxon>Actinomycetes</taxon>
        <taxon>Kitasatosporales</taxon>
        <taxon>Streptomycetaceae</taxon>
        <taxon>Streptomyces</taxon>
    </lineage>
</organism>
<dbReference type="InterPro" id="IPR011251">
    <property type="entry name" value="Luciferase-like_dom"/>
</dbReference>
<dbReference type="InterPro" id="IPR036661">
    <property type="entry name" value="Luciferase-like_sf"/>
</dbReference>
<proteinExistence type="predicted"/>
<dbReference type="SUPFAM" id="SSF51679">
    <property type="entry name" value="Bacterial luciferase-like"/>
    <property type="match status" value="1"/>
</dbReference>
<dbReference type="Pfam" id="PF00296">
    <property type="entry name" value="Bac_luciferase"/>
    <property type="match status" value="1"/>
</dbReference>
<evidence type="ECO:0000256" key="1">
    <source>
        <dbReference type="ARBA" id="ARBA00007789"/>
    </source>
</evidence>